<proteinExistence type="predicted"/>
<evidence type="ECO:0000313" key="1">
    <source>
        <dbReference type="EnsemblMetazoa" id="AALB015017-PA"/>
    </source>
</evidence>
<dbReference type="EnsemblMetazoa" id="AALB015017-RA">
    <property type="protein sequence ID" value="AALB015017-PA"/>
    <property type="gene ID" value="AALB015017"/>
</dbReference>
<accession>A0A182FZK2</accession>
<protein>
    <submittedName>
        <fullName evidence="1">Uncharacterized protein</fullName>
    </submittedName>
</protein>
<reference evidence="2" key="1">
    <citation type="journal article" date="2017" name="G3 (Bethesda)">
        <title>The Physical Genome Mapping of Anopheles albimanus Corrected Scaffold Misassemblies and Identified Interarm Rearrangements in Genus Anopheles.</title>
        <authorList>
            <person name="Artemov G.N."/>
            <person name="Peery A.N."/>
            <person name="Jiang X."/>
            <person name="Tu Z."/>
            <person name="Stegniy V.N."/>
            <person name="Sharakhova M.V."/>
            <person name="Sharakhov I.V."/>
        </authorList>
    </citation>
    <scope>NUCLEOTIDE SEQUENCE [LARGE SCALE GENOMIC DNA]</scope>
    <source>
        <strain evidence="2">STECLA/ALBI9_A</strain>
    </source>
</reference>
<evidence type="ECO:0000313" key="2">
    <source>
        <dbReference type="Proteomes" id="UP000069272"/>
    </source>
</evidence>
<name>A0A182FZK2_ANOAL</name>
<organism evidence="1 2">
    <name type="scientific">Anopheles albimanus</name>
    <name type="common">New world malaria mosquito</name>
    <dbReference type="NCBI Taxonomy" id="7167"/>
    <lineage>
        <taxon>Eukaryota</taxon>
        <taxon>Metazoa</taxon>
        <taxon>Ecdysozoa</taxon>
        <taxon>Arthropoda</taxon>
        <taxon>Hexapoda</taxon>
        <taxon>Insecta</taxon>
        <taxon>Pterygota</taxon>
        <taxon>Neoptera</taxon>
        <taxon>Endopterygota</taxon>
        <taxon>Diptera</taxon>
        <taxon>Nematocera</taxon>
        <taxon>Culicoidea</taxon>
        <taxon>Culicidae</taxon>
        <taxon>Anophelinae</taxon>
        <taxon>Anopheles</taxon>
    </lineage>
</organism>
<sequence length="36" mass="4242">MRELENHEIQRRGNIPADRGQRVILRKATLQSALDR</sequence>
<reference evidence="1" key="2">
    <citation type="submission" date="2022-08" db="UniProtKB">
        <authorList>
            <consortium name="EnsemblMetazoa"/>
        </authorList>
    </citation>
    <scope>IDENTIFICATION</scope>
    <source>
        <strain evidence="1">STECLA/ALBI9_A</strain>
    </source>
</reference>
<dbReference type="Proteomes" id="UP000069272">
    <property type="component" value="Unassembled WGS sequence"/>
</dbReference>
<dbReference type="AlphaFoldDB" id="A0A182FZK2"/>
<dbReference type="VEuPathDB" id="VectorBase:AALB015017"/>
<keyword evidence="2" id="KW-1185">Reference proteome</keyword>